<keyword evidence="1" id="KW-0805">Transcription regulation</keyword>
<dbReference type="Proteomes" id="UP000678393">
    <property type="component" value="Unassembled WGS sequence"/>
</dbReference>
<proteinExistence type="predicted"/>
<name>A0A8S3YJC9_9EUPU</name>
<dbReference type="GO" id="GO:0000981">
    <property type="term" value="F:DNA-binding transcription factor activity, RNA polymerase II-specific"/>
    <property type="evidence" value="ECO:0007669"/>
    <property type="project" value="TreeGrafter"/>
</dbReference>
<evidence type="ECO:0000313" key="5">
    <source>
        <dbReference type="Proteomes" id="UP000678393"/>
    </source>
</evidence>
<evidence type="ECO:0000256" key="2">
    <source>
        <dbReference type="ARBA" id="ARBA00023163"/>
    </source>
</evidence>
<gene>
    <name evidence="4" type="ORF">CUNI_LOCUS2647</name>
</gene>
<organism evidence="4 5">
    <name type="scientific">Candidula unifasciata</name>
    <dbReference type="NCBI Taxonomy" id="100452"/>
    <lineage>
        <taxon>Eukaryota</taxon>
        <taxon>Metazoa</taxon>
        <taxon>Spiralia</taxon>
        <taxon>Lophotrochozoa</taxon>
        <taxon>Mollusca</taxon>
        <taxon>Gastropoda</taxon>
        <taxon>Heterobranchia</taxon>
        <taxon>Euthyneura</taxon>
        <taxon>Panpulmonata</taxon>
        <taxon>Eupulmonata</taxon>
        <taxon>Stylommatophora</taxon>
        <taxon>Helicina</taxon>
        <taxon>Helicoidea</taxon>
        <taxon>Geomitridae</taxon>
        <taxon>Candidula</taxon>
    </lineage>
</organism>
<keyword evidence="2" id="KW-0804">Transcription</keyword>
<feature type="domain" description="MH2" evidence="3">
    <location>
        <begin position="1"/>
        <end position="72"/>
    </location>
</feature>
<dbReference type="Pfam" id="PF03166">
    <property type="entry name" value="MH2"/>
    <property type="match status" value="1"/>
</dbReference>
<dbReference type="GO" id="GO:0070411">
    <property type="term" value="F:I-SMAD binding"/>
    <property type="evidence" value="ECO:0007669"/>
    <property type="project" value="TreeGrafter"/>
</dbReference>
<dbReference type="GO" id="GO:0009653">
    <property type="term" value="P:anatomical structure morphogenesis"/>
    <property type="evidence" value="ECO:0007669"/>
    <property type="project" value="TreeGrafter"/>
</dbReference>
<evidence type="ECO:0000313" key="4">
    <source>
        <dbReference type="EMBL" id="CAG5117089.1"/>
    </source>
</evidence>
<dbReference type="InterPro" id="IPR013790">
    <property type="entry name" value="Dwarfin"/>
</dbReference>
<dbReference type="OrthoDB" id="5875866at2759"/>
<dbReference type="PROSITE" id="PS51076">
    <property type="entry name" value="MH2"/>
    <property type="match status" value="1"/>
</dbReference>
<accession>A0A8S3YJC9</accession>
<feature type="non-terminal residue" evidence="4">
    <location>
        <position position="1"/>
    </location>
</feature>
<dbReference type="InterPro" id="IPR008984">
    <property type="entry name" value="SMAD_FHA_dom_sf"/>
</dbReference>
<evidence type="ECO:0000259" key="3">
    <source>
        <dbReference type="PROSITE" id="PS51076"/>
    </source>
</evidence>
<dbReference type="GO" id="GO:0030509">
    <property type="term" value="P:BMP signaling pathway"/>
    <property type="evidence" value="ECO:0007669"/>
    <property type="project" value="TreeGrafter"/>
</dbReference>
<dbReference type="AlphaFoldDB" id="A0A8S3YJC9"/>
<sequence>LSAAAGIGVDDLRRLCLLRLSFVKGWGPDYPRKSIKETPCWIEIQLHRPLQLLDEVLQAMPNNDLRPGLSFFLP</sequence>
<protein>
    <recommendedName>
        <fullName evidence="3">MH2 domain-containing protein</fullName>
    </recommendedName>
</protein>
<dbReference type="PANTHER" id="PTHR13703">
    <property type="entry name" value="SMAD"/>
    <property type="match status" value="1"/>
</dbReference>
<dbReference type="PANTHER" id="PTHR13703:SF45">
    <property type="entry name" value="MOTHERS AGAINST DECAPENTAPLEGIC HOMOLOG"/>
    <property type="match status" value="1"/>
</dbReference>
<dbReference type="GO" id="GO:0071144">
    <property type="term" value="C:heteromeric SMAD protein complex"/>
    <property type="evidence" value="ECO:0007669"/>
    <property type="project" value="TreeGrafter"/>
</dbReference>
<comment type="caution">
    <text evidence="4">The sequence shown here is derived from an EMBL/GenBank/DDBJ whole genome shotgun (WGS) entry which is preliminary data.</text>
</comment>
<dbReference type="GO" id="GO:0000978">
    <property type="term" value="F:RNA polymerase II cis-regulatory region sequence-specific DNA binding"/>
    <property type="evidence" value="ECO:0007669"/>
    <property type="project" value="TreeGrafter"/>
</dbReference>
<dbReference type="SUPFAM" id="SSF49879">
    <property type="entry name" value="SMAD/FHA domain"/>
    <property type="match status" value="1"/>
</dbReference>
<dbReference type="InterPro" id="IPR001132">
    <property type="entry name" value="SMAD_dom_Dwarfin-type"/>
</dbReference>
<evidence type="ECO:0000256" key="1">
    <source>
        <dbReference type="ARBA" id="ARBA00023015"/>
    </source>
</evidence>
<dbReference type="EMBL" id="CAJHNH020000346">
    <property type="protein sequence ID" value="CAG5117089.1"/>
    <property type="molecule type" value="Genomic_DNA"/>
</dbReference>
<reference evidence="4" key="1">
    <citation type="submission" date="2021-04" db="EMBL/GenBank/DDBJ databases">
        <authorList>
            <consortium name="Molecular Ecology Group"/>
        </authorList>
    </citation>
    <scope>NUCLEOTIDE SEQUENCE</scope>
</reference>
<dbReference type="Gene3D" id="2.60.200.10">
    <property type="match status" value="1"/>
</dbReference>
<dbReference type="InterPro" id="IPR017855">
    <property type="entry name" value="SMAD-like_dom_sf"/>
</dbReference>
<keyword evidence="5" id="KW-1185">Reference proteome</keyword>
<dbReference type="GO" id="GO:0060395">
    <property type="term" value="P:SMAD protein signal transduction"/>
    <property type="evidence" value="ECO:0007669"/>
    <property type="project" value="TreeGrafter"/>
</dbReference>
<dbReference type="GO" id="GO:0030154">
    <property type="term" value="P:cell differentiation"/>
    <property type="evidence" value="ECO:0007669"/>
    <property type="project" value="TreeGrafter"/>
</dbReference>